<proteinExistence type="predicted"/>
<evidence type="ECO:0008006" key="4">
    <source>
        <dbReference type="Google" id="ProtNLM"/>
    </source>
</evidence>
<reference evidence="3" key="1">
    <citation type="journal article" date="2019" name="Int. J. Syst. Evol. Microbiol.">
        <title>The Global Catalogue of Microorganisms (GCM) 10K type strain sequencing project: providing services to taxonomists for standard genome sequencing and annotation.</title>
        <authorList>
            <consortium name="The Broad Institute Genomics Platform"/>
            <consortium name="The Broad Institute Genome Sequencing Center for Infectious Disease"/>
            <person name="Wu L."/>
            <person name="Ma J."/>
        </authorList>
    </citation>
    <scope>NUCLEOTIDE SEQUENCE [LARGE SCALE GENOMIC DNA]</scope>
    <source>
        <strain evidence="3">CCUG 62221</strain>
    </source>
</reference>
<gene>
    <name evidence="2" type="ORF">ACFQ5N_03570</name>
</gene>
<feature type="chain" id="PRO_5046833262" description="Lipocalin-like domain-containing protein" evidence="1">
    <location>
        <begin position="21"/>
        <end position="294"/>
    </location>
</feature>
<keyword evidence="1" id="KW-0732">Signal</keyword>
<organism evidence="2 3">
    <name type="scientific">Lutibacter holmesii</name>
    <dbReference type="NCBI Taxonomy" id="1137985"/>
    <lineage>
        <taxon>Bacteria</taxon>
        <taxon>Pseudomonadati</taxon>
        <taxon>Bacteroidota</taxon>
        <taxon>Flavobacteriia</taxon>
        <taxon>Flavobacteriales</taxon>
        <taxon>Flavobacteriaceae</taxon>
        <taxon>Lutibacter</taxon>
    </lineage>
</organism>
<sequence>MNIKNKVLSFLIFINFSLVAQTVENYDFIGTLILENNALITYRIQFDIKDSKISGFSYTDINGKDETKSELTGTYNSKEKNIVLKESSILYTKSKEIEDIFCFINVDAKLKIEKDKPSIQGDFVGLYHNKDTCATGKLLLVSLKDAFDKIEKVSKKISKTKKIDSVTKTKFTKEHFLNEIKPNTLKSDDVLTVFSKGNKFILEIWDNGKEDGDLISLTFNKKTVFRKYAVKKEKRIVELDLIEGENLVEILANNNGTIPPNTAKVILKDGEVQHTISTSLESGKSSKINIIYKP</sequence>
<feature type="signal peptide" evidence="1">
    <location>
        <begin position="1"/>
        <end position="20"/>
    </location>
</feature>
<dbReference type="EMBL" id="JBHTMV010000003">
    <property type="protein sequence ID" value="MFD1292907.1"/>
    <property type="molecule type" value="Genomic_DNA"/>
</dbReference>
<protein>
    <recommendedName>
        <fullName evidence="4">Lipocalin-like domain-containing protein</fullName>
    </recommendedName>
</protein>
<dbReference type="RefSeq" id="WP_386807810.1">
    <property type="nucleotide sequence ID" value="NZ_JBHTMV010000003.1"/>
</dbReference>
<keyword evidence="3" id="KW-1185">Reference proteome</keyword>
<name>A0ABW3WL96_9FLAO</name>
<evidence type="ECO:0000313" key="2">
    <source>
        <dbReference type="EMBL" id="MFD1292907.1"/>
    </source>
</evidence>
<dbReference type="Proteomes" id="UP001597241">
    <property type="component" value="Unassembled WGS sequence"/>
</dbReference>
<evidence type="ECO:0000256" key="1">
    <source>
        <dbReference type="SAM" id="SignalP"/>
    </source>
</evidence>
<evidence type="ECO:0000313" key="3">
    <source>
        <dbReference type="Proteomes" id="UP001597241"/>
    </source>
</evidence>
<accession>A0ABW3WL96</accession>
<comment type="caution">
    <text evidence="2">The sequence shown here is derived from an EMBL/GenBank/DDBJ whole genome shotgun (WGS) entry which is preliminary data.</text>
</comment>